<gene>
    <name evidence="3" type="ORF">ACFQGB_10095</name>
</gene>
<dbReference type="EMBL" id="JBHSXN010000002">
    <property type="protein sequence ID" value="MFC6953214.1"/>
    <property type="molecule type" value="Genomic_DNA"/>
</dbReference>
<evidence type="ECO:0000313" key="3">
    <source>
        <dbReference type="EMBL" id="MFC6953214.1"/>
    </source>
</evidence>
<keyword evidence="4" id="KW-1185">Reference proteome</keyword>
<reference evidence="3 4" key="1">
    <citation type="journal article" date="2019" name="Int. J. Syst. Evol. Microbiol.">
        <title>The Global Catalogue of Microorganisms (GCM) 10K type strain sequencing project: providing services to taxonomists for standard genome sequencing and annotation.</title>
        <authorList>
            <consortium name="The Broad Institute Genomics Platform"/>
            <consortium name="The Broad Institute Genome Sequencing Center for Infectious Disease"/>
            <person name="Wu L."/>
            <person name="Ma J."/>
        </authorList>
    </citation>
    <scope>NUCLEOTIDE SEQUENCE [LARGE SCALE GENOMIC DNA]</scope>
    <source>
        <strain evidence="3 4">GX26</strain>
    </source>
</reference>
<evidence type="ECO:0000313" key="4">
    <source>
        <dbReference type="Proteomes" id="UP001596395"/>
    </source>
</evidence>
<feature type="transmembrane region" description="Helical" evidence="2">
    <location>
        <begin position="50"/>
        <end position="75"/>
    </location>
</feature>
<accession>A0ABD5VID7</accession>
<dbReference type="Pfam" id="PF17647">
    <property type="entry name" value="DUF5518"/>
    <property type="match status" value="1"/>
</dbReference>
<dbReference type="InterPro" id="IPR040493">
    <property type="entry name" value="DUF5518"/>
</dbReference>
<feature type="region of interest" description="Disordered" evidence="1">
    <location>
        <begin position="126"/>
        <end position="153"/>
    </location>
</feature>
<name>A0ABD5VID7_9EURY</name>
<organism evidence="3 4">
    <name type="scientific">Halorubellus litoreus</name>
    <dbReference type="NCBI Taxonomy" id="755308"/>
    <lineage>
        <taxon>Archaea</taxon>
        <taxon>Methanobacteriati</taxon>
        <taxon>Methanobacteriota</taxon>
        <taxon>Stenosarchaea group</taxon>
        <taxon>Halobacteria</taxon>
        <taxon>Halobacteriales</taxon>
        <taxon>Halorubellaceae</taxon>
        <taxon>Halorubellus</taxon>
    </lineage>
</organism>
<proteinExistence type="predicted"/>
<protein>
    <submittedName>
        <fullName evidence="3">DUF5518 domain-containing protein</fullName>
    </submittedName>
</protein>
<sequence length="153" mass="15022">MHSSGNTFANAVVGAVVALVLVVVPFSPAVGGGAAGYLQRGRVRDGATAGTVTGLIVAFPLFVGVALLAPVFVFAPAGVPSIPMNPVAFVVLALTATVAYAIGSAAVGGAVGAYLAAVRHHDADASTTTASTMDELESQSGTESGRDPAPSED</sequence>
<dbReference type="RefSeq" id="WP_336350177.1">
    <property type="nucleotide sequence ID" value="NZ_JAZAQL010000002.1"/>
</dbReference>
<dbReference type="Proteomes" id="UP001596395">
    <property type="component" value="Unassembled WGS sequence"/>
</dbReference>
<keyword evidence="2" id="KW-0812">Transmembrane</keyword>
<evidence type="ECO:0000256" key="1">
    <source>
        <dbReference type="SAM" id="MobiDB-lite"/>
    </source>
</evidence>
<comment type="caution">
    <text evidence="3">The sequence shown here is derived from an EMBL/GenBank/DDBJ whole genome shotgun (WGS) entry which is preliminary data.</text>
</comment>
<feature type="transmembrane region" description="Helical" evidence="2">
    <location>
        <begin position="87"/>
        <end position="116"/>
    </location>
</feature>
<evidence type="ECO:0000256" key="2">
    <source>
        <dbReference type="SAM" id="Phobius"/>
    </source>
</evidence>
<dbReference type="AlphaFoldDB" id="A0ABD5VID7"/>
<keyword evidence="2" id="KW-1133">Transmembrane helix</keyword>
<keyword evidence="2" id="KW-0472">Membrane</keyword>
<feature type="transmembrane region" description="Helical" evidence="2">
    <location>
        <begin position="12"/>
        <end position="38"/>
    </location>
</feature>